<evidence type="ECO:0000256" key="1">
    <source>
        <dbReference type="ARBA" id="ARBA00002486"/>
    </source>
</evidence>
<name>A0A430B1Y3_9ENTE</name>
<evidence type="ECO:0000313" key="4">
    <source>
        <dbReference type="EMBL" id="RSU14330.1"/>
    </source>
</evidence>
<evidence type="ECO:0008006" key="6">
    <source>
        <dbReference type="Google" id="ProtNLM"/>
    </source>
</evidence>
<sequence>MKMTKIQHERRIKVLDKIYAKGPLSRIDISQQTGITPATVSDITADMIEEKLIYELGEENPKEVRSGRKKILLNISGRHSFYIGIELSEKFLSLVLCDNLGEIYEKKEFQTTSFPDVVNEENLYRETQTFLQECHAYQPSAIGIALPGHFDEGNLTIQTNNPFWKKFHFKKMIEAFELPIYFENNVECMAITERLFGENSHDENFTFLHVARGMFCSSIYQGQLYGTENILVGEIGHIIVHPEGELCECGRRGCLQTYASEAWIIKKSQILFDNSESTYLRQLSSSREDVSIEKILKAYQLGDEGVINILHNAIKYLSITINNVSMMIDSNKMLIHGRLFNEPQLLALLKEYMEQQITLLAKEKKQQLKLKKYHITNGAVAACGLCVSRHLLT</sequence>
<dbReference type="InterPro" id="IPR043129">
    <property type="entry name" value="ATPase_NBD"/>
</dbReference>
<evidence type="ECO:0000256" key="3">
    <source>
        <dbReference type="ARBA" id="ARBA00022629"/>
    </source>
</evidence>
<comment type="similarity">
    <text evidence="2">Belongs to the ROK (NagC/XylR) family.</text>
</comment>
<gene>
    <name evidence="4" type="ORF">CBF29_03250</name>
</gene>
<dbReference type="InterPro" id="IPR036388">
    <property type="entry name" value="WH-like_DNA-bd_sf"/>
</dbReference>
<dbReference type="SUPFAM" id="SSF53067">
    <property type="entry name" value="Actin-like ATPase domain"/>
    <property type="match status" value="1"/>
</dbReference>
<keyword evidence="3" id="KW-0859">Xylose metabolism</keyword>
<protein>
    <recommendedName>
        <fullName evidence="6">HTH marR-type domain-containing protein</fullName>
    </recommendedName>
</protein>
<dbReference type="PANTHER" id="PTHR18964:SF149">
    <property type="entry name" value="BIFUNCTIONAL UDP-N-ACETYLGLUCOSAMINE 2-EPIMERASE_N-ACETYLMANNOSAMINE KINASE"/>
    <property type="match status" value="1"/>
</dbReference>
<dbReference type="EMBL" id="NGKA01000003">
    <property type="protein sequence ID" value="RSU14330.1"/>
    <property type="molecule type" value="Genomic_DNA"/>
</dbReference>
<organism evidence="4 5">
    <name type="scientific">Vagococcus elongatus</name>
    <dbReference type="NCBI Taxonomy" id="180344"/>
    <lineage>
        <taxon>Bacteria</taxon>
        <taxon>Bacillati</taxon>
        <taxon>Bacillota</taxon>
        <taxon>Bacilli</taxon>
        <taxon>Lactobacillales</taxon>
        <taxon>Enterococcaceae</taxon>
        <taxon>Vagococcus</taxon>
    </lineage>
</organism>
<proteinExistence type="inferred from homology"/>
<dbReference type="InterPro" id="IPR036390">
    <property type="entry name" value="WH_DNA-bd_sf"/>
</dbReference>
<dbReference type="OrthoDB" id="9796533at2"/>
<comment type="function">
    <text evidence="1">Transcriptional repressor of xylose-utilizing enzymes.</text>
</comment>
<dbReference type="SUPFAM" id="SSF46785">
    <property type="entry name" value="Winged helix' DNA-binding domain"/>
    <property type="match status" value="1"/>
</dbReference>
<accession>A0A430B1Y3</accession>
<dbReference type="InterPro" id="IPR000600">
    <property type="entry name" value="ROK"/>
</dbReference>
<dbReference type="PANTHER" id="PTHR18964">
    <property type="entry name" value="ROK (REPRESSOR, ORF, KINASE) FAMILY"/>
    <property type="match status" value="1"/>
</dbReference>
<dbReference type="Gene3D" id="3.30.420.40">
    <property type="match status" value="2"/>
</dbReference>
<evidence type="ECO:0000256" key="2">
    <source>
        <dbReference type="ARBA" id="ARBA00006479"/>
    </source>
</evidence>
<evidence type="ECO:0000313" key="5">
    <source>
        <dbReference type="Proteomes" id="UP000287605"/>
    </source>
</evidence>
<dbReference type="AlphaFoldDB" id="A0A430B1Y3"/>
<dbReference type="Pfam" id="PF00480">
    <property type="entry name" value="ROK"/>
    <property type="match status" value="1"/>
</dbReference>
<dbReference type="Proteomes" id="UP000287605">
    <property type="component" value="Unassembled WGS sequence"/>
</dbReference>
<dbReference type="RefSeq" id="WP_126807275.1">
    <property type="nucleotide sequence ID" value="NZ_NGKA01000003.1"/>
</dbReference>
<keyword evidence="3" id="KW-0119">Carbohydrate metabolism</keyword>
<comment type="caution">
    <text evidence="4">The sequence shown here is derived from an EMBL/GenBank/DDBJ whole genome shotgun (WGS) entry which is preliminary data.</text>
</comment>
<dbReference type="GO" id="GO:0042732">
    <property type="term" value="P:D-xylose metabolic process"/>
    <property type="evidence" value="ECO:0007669"/>
    <property type="project" value="UniProtKB-KW"/>
</dbReference>
<reference evidence="4 5" key="1">
    <citation type="submission" date="2017-05" db="EMBL/GenBank/DDBJ databases">
        <title>Vagococcus spp. assemblies.</title>
        <authorList>
            <person name="Gulvik C.A."/>
        </authorList>
    </citation>
    <scope>NUCLEOTIDE SEQUENCE [LARGE SCALE GENOMIC DNA]</scope>
    <source>
        <strain evidence="4 5">CCUG 51432</strain>
    </source>
</reference>
<dbReference type="Gene3D" id="1.10.10.10">
    <property type="entry name" value="Winged helix-like DNA-binding domain superfamily/Winged helix DNA-binding domain"/>
    <property type="match status" value="1"/>
</dbReference>
<keyword evidence="5" id="KW-1185">Reference proteome</keyword>